<name>A0A1G4PSJ8_9CAUL</name>
<keyword evidence="3" id="KW-0633">Potassium transport</keyword>
<gene>
    <name evidence="10" type="ORF">SAMN02927928_0631</name>
</gene>
<sequence>MVPIHVRADYLHLAINLGILVLCVAPLGGYLSRVFRGEPTILAPLMSWFETRLYDCAGVDARAEMSWRTYALSAVLFSGLGFVALYLLLIFQAALPGAGQAAQGFSPGLAFNTSAGFVTDAGQPLQSDAGALSPLSQMAGLTVQNFLSAAVSLSVFIAVTRGIARTTPGRIGNFWVDVVRSLLYVLLPLSLAYALLLATAGVGDAIEAYAVKNLLHPSATAGDFQTIATLETLKLTVTSEGSFINANNAHLTNVSTPLAQLLDWLSRWLLPSALCWTFGNMTGAKRHTYLLMAGAASLLAISAAASGWLETAPPISLFGLMDGNGIVLYCLIATLIATVVIRKGLFGQSASFLDHRLSLFDITMAATALLVPTIIVTGLLMIRDLNIQAGPLPSLADPIGGLGTLISRFWIMIPALAIAGSFATATAPFSKGVK</sequence>
<proteinExistence type="predicted"/>
<feature type="transmembrane region" description="Helical" evidence="9">
    <location>
        <begin position="289"/>
        <end position="309"/>
    </location>
</feature>
<feature type="transmembrane region" description="Helical" evidence="9">
    <location>
        <begin position="409"/>
        <end position="429"/>
    </location>
</feature>
<accession>A0A1G4PSJ8</accession>
<protein>
    <submittedName>
        <fullName evidence="10">K+-transporting ATPase ATPase A chain</fullName>
    </submittedName>
</protein>
<feature type="transmembrane region" description="Helical" evidence="9">
    <location>
        <begin position="12"/>
        <end position="31"/>
    </location>
</feature>
<keyword evidence="1" id="KW-0813">Transport</keyword>
<feature type="transmembrane region" description="Helical" evidence="9">
    <location>
        <begin position="181"/>
        <end position="202"/>
    </location>
</feature>
<keyword evidence="5" id="KW-0630">Potassium</keyword>
<dbReference type="GO" id="GO:0008556">
    <property type="term" value="F:P-type potassium transmembrane transporter activity"/>
    <property type="evidence" value="ECO:0007669"/>
    <property type="project" value="InterPro"/>
</dbReference>
<evidence type="ECO:0000256" key="8">
    <source>
        <dbReference type="ARBA" id="ARBA00023136"/>
    </source>
</evidence>
<evidence type="ECO:0000256" key="5">
    <source>
        <dbReference type="ARBA" id="ARBA00022958"/>
    </source>
</evidence>
<keyword evidence="8 9" id="KW-0472">Membrane</keyword>
<keyword evidence="11" id="KW-1185">Reference proteome</keyword>
<dbReference type="AlphaFoldDB" id="A0A1G4PSJ8"/>
<evidence type="ECO:0000256" key="1">
    <source>
        <dbReference type="ARBA" id="ARBA00022448"/>
    </source>
</evidence>
<keyword evidence="4 9" id="KW-0812">Transmembrane</keyword>
<dbReference type="Proteomes" id="UP000199150">
    <property type="component" value="Unassembled WGS sequence"/>
</dbReference>
<evidence type="ECO:0000256" key="7">
    <source>
        <dbReference type="ARBA" id="ARBA00023065"/>
    </source>
</evidence>
<dbReference type="EMBL" id="FMTS01000001">
    <property type="protein sequence ID" value="SCW35256.1"/>
    <property type="molecule type" value="Genomic_DNA"/>
</dbReference>
<dbReference type="OrthoDB" id="9763796at2"/>
<evidence type="ECO:0000256" key="3">
    <source>
        <dbReference type="ARBA" id="ARBA00022538"/>
    </source>
</evidence>
<feature type="transmembrane region" description="Helical" evidence="9">
    <location>
        <begin position="141"/>
        <end position="160"/>
    </location>
</feature>
<keyword evidence="2" id="KW-1003">Cell membrane</keyword>
<keyword evidence="7" id="KW-0406">Ion transport</keyword>
<feature type="transmembrane region" description="Helical" evidence="9">
    <location>
        <begin position="70"/>
        <end position="95"/>
    </location>
</feature>
<evidence type="ECO:0000313" key="11">
    <source>
        <dbReference type="Proteomes" id="UP000199150"/>
    </source>
</evidence>
<feature type="transmembrane region" description="Helical" evidence="9">
    <location>
        <begin position="315"/>
        <end position="341"/>
    </location>
</feature>
<organism evidence="10 11">
    <name type="scientific">Asticcacaulis taihuensis</name>
    <dbReference type="NCBI Taxonomy" id="260084"/>
    <lineage>
        <taxon>Bacteria</taxon>
        <taxon>Pseudomonadati</taxon>
        <taxon>Pseudomonadota</taxon>
        <taxon>Alphaproteobacteria</taxon>
        <taxon>Caulobacterales</taxon>
        <taxon>Caulobacteraceae</taxon>
        <taxon>Asticcacaulis</taxon>
    </lineage>
</organism>
<dbReference type="PANTHER" id="PTHR30607">
    <property type="entry name" value="POTASSIUM-TRANSPORTING ATPASE A CHAIN"/>
    <property type="match status" value="1"/>
</dbReference>
<dbReference type="STRING" id="260084.SAMN02927928_0631"/>
<dbReference type="RefSeq" id="WP_090643548.1">
    <property type="nucleotide sequence ID" value="NZ_CBCRYE010000001.1"/>
</dbReference>
<evidence type="ECO:0000256" key="2">
    <source>
        <dbReference type="ARBA" id="ARBA00022475"/>
    </source>
</evidence>
<evidence type="ECO:0000256" key="6">
    <source>
        <dbReference type="ARBA" id="ARBA00022989"/>
    </source>
</evidence>
<reference evidence="11" key="1">
    <citation type="submission" date="2016-10" db="EMBL/GenBank/DDBJ databases">
        <authorList>
            <person name="Varghese N."/>
            <person name="Submissions S."/>
        </authorList>
    </citation>
    <scope>NUCLEOTIDE SEQUENCE [LARGE SCALE GENOMIC DNA]</scope>
    <source>
        <strain evidence="11">CGMCC 1.3431</strain>
    </source>
</reference>
<feature type="transmembrane region" description="Helical" evidence="9">
    <location>
        <begin position="362"/>
        <end position="382"/>
    </location>
</feature>
<evidence type="ECO:0000313" key="10">
    <source>
        <dbReference type="EMBL" id="SCW35256.1"/>
    </source>
</evidence>
<feature type="transmembrane region" description="Helical" evidence="9">
    <location>
        <begin position="264"/>
        <end position="282"/>
    </location>
</feature>
<dbReference type="GO" id="GO:0005886">
    <property type="term" value="C:plasma membrane"/>
    <property type="evidence" value="ECO:0007669"/>
    <property type="project" value="TreeGrafter"/>
</dbReference>
<evidence type="ECO:0000256" key="4">
    <source>
        <dbReference type="ARBA" id="ARBA00022692"/>
    </source>
</evidence>
<dbReference type="Pfam" id="PF03814">
    <property type="entry name" value="KdpA"/>
    <property type="match status" value="1"/>
</dbReference>
<keyword evidence="6 9" id="KW-1133">Transmembrane helix</keyword>
<dbReference type="InterPro" id="IPR004623">
    <property type="entry name" value="KdpA"/>
</dbReference>
<dbReference type="PANTHER" id="PTHR30607:SF2">
    <property type="entry name" value="POTASSIUM-TRANSPORTING ATPASE POTASSIUM-BINDING SUBUNIT"/>
    <property type="match status" value="1"/>
</dbReference>
<evidence type="ECO:0000256" key="9">
    <source>
        <dbReference type="SAM" id="Phobius"/>
    </source>
</evidence>